<evidence type="ECO:0000313" key="5">
    <source>
        <dbReference type="EnsemblFungi" id="EJT76057"/>
    </source>
</evidence>
<sequence>MAVRPPSRHTPLQSALAALTLLLSVTSTAATALGSSSSSKRALCLASRSAELADLAACGHAGSISYCLSHPAQSWPAAGGLGQVLGYGAVVEAADIQRCFVDAGCTRREAAVEAEWALRRCDELGDSPSMADLRRRHHHHHQNHGREAAAAAAAATPAPRILDARQTQGGTTTTTTAAPPAASAATTATTSSPPQTAVCRTTRTISTTTCPVQTTGPESGRQLPCFPTGLAVAECLPGWRCGSDRQGNQTTTTTTCDRLDDRVPTAGVVIGLVLAVAAVAGAATICFCCCRERREHRSVRRAAEAAAIARGAYPPVGDEAATAAPGSGDGEGDRKPLVLQSQQQQYDPFADSQAYQPYQQQRQ</sequence>
<evidence type="ECO:0000256" key="1">
    <source>
        <dbReference type="SAM" id="MobiDB-lite"/>
    </source>
</evidence>
<name>J3NXH5_GAET3</name>
<feature type="region of interest" description="Disordered" evidence="1">
    <location>
        <begin position="134"/>
        <end position="198"/>
    </location>
</feature>
<keyword evidence="3" id="KW-0732">Signal</keyword>
<dbReference type="AlphaFoldDB" id="J3NXH5"/>
<evidence type="ECO:0000313" key="6">
    <source>
        <dbReference type="Proteomes" id="UP000006039"/>
    </source>
</evidence>
<proteinExistence type="predicted"/>
<keyword evidence="2" id="KW-0812">Transmembrane</keyword>
<dbReference type="RefSeq" id="XP_009222057.1">
    <property type="nucleotide sequence ID" value="XM_009223793.1"/>
</dbReference>
<gene>
    <name evidence="5" type="primary">20346439</name>
    <name evidence="4" type="ORF">GGTG_05981</name>
</gene>
<accession>J3NXH5</accession>
<reference evidence="5" key="4">
    <citation type="journal article" date="2015" name="G3 (Bethesda)">
        <title>Genome sequences of three phytopathogenic species of the Magnaporthaceae family of fungi.</title>
        <authorList>
            <person name="Okagaki L.H."/>
            <person name="Nunes C.C."/>
            <person name="Sailsbery J."/>
            <person name="Clay B."/>
            <person name="Brown D."/>
            <person name="John T."/>
            <person name="Oh Y."/>
            <person name="Young N."/>
            <person name="Fitzgerald M."/>
            <person name="Haas B.J."/>
            <person name="Zeng Q."/>
            <person name="Young S."/>
            <person name="Adiconis X."/>
            <person name="Fan L."/>
            <person name="Levin J.Z."/>
            <person name="Mitchell T.K."/>
            <person name="Okubara P.A."/>
            <person name="Farman M.L."/>
            <person name="Kohn L.M."/>
            <person name="Birren B."/>
            <person name="Ma L.-J."/>
            <person name="Dean R.A."/>
        </authorList>
    </citation>
    <scope>NUCLEOTIDE SEQUENCE</scope>
    <source>
        <strain evidence="5">R3-111a-1</strain>
    </source>
</reference>
<dbReference type="VEuPathDB" id="FungiDB:GGTG_05981"/>
<feature type="compositionally biased region" description="Low complexity" evidence="1">
    <location>
        <begin position="353"/>
        <end position="363"/>
    </location>
</feature>
<reference evidence="5" key="5">
    <citation type="submission" date="2018-04" db="UniProtKB">
        <authorList>
            <consortium name="EnsemblFungi"/>
        </authorList>
    </citation>
    <scope>IDENTIFICATION</scope>
    <source>
        <strain evidence="5">R3-111a-1</strain>
    </source>
</reference>
<feature type="compositionally biased region" description="Basic residues" evidence="1">
    <location>
        <begin position="134"/>
        <end position="143"/>
    </location>
</feature>
<organism evidence="4">
    <name type="scientific">Gaeumannomyces tritici (strain R3-111a-1)</name>
    <name type="common">Wheat and barley take-all root rot fungus</name>
    <name type="synonym">Gaeumannomyces graminis var. tritici</name>
    <dbReference type="NCBI Taxonomy" id="644352"/>
    <lineage>
        <taxon>Eukaryota</taxon>
        <taxon>Fungi</taxon>
        <taxon>Dikarya</taxon>
        <taxon>Ascomycota</taxon>
        <taxon>Pezizomycotina</taxon>
        <taxon>Sordariomycetes</taxon>
        <taxon>Sordariomycetidae</taxon>
        <taxon>Magnaporthales</taxon>
        <taxon>Magnaporthaceae</taxon>
        <taxon>Gaeumannomyces</taxon>
    </lineage>
</organism>
<evidence type="ECO:0008006" key="7">
    <source>
        <dbReference type="Google" id="ProtNLM"/>
    </source>
</evidence>
<dbReference type="OrthoDB" id="3630276at2759"/>
<keyword evidence="2" id="KW-0472">Membrane</keyword>
<protein>
    <recommendedName>
        <fullName evidence="7">Extracellular membrane protein CFEM domain-containing protein</fullName>
    </recommendedName>
</protein>
<reference evidence="4" key="2">
    <citation type="submission" date="2010-07" db="EMBL/GenBank/DDBJ databases">
        <authorList>
            <consortium name="The Broad Institute Genome Sequencing Platform"/>
            <consortium name="Broad Institute Genome Sequencing Center for Infectious Disease"/>
            <person name="Ma L.-J."/>
            <person name="Dead R."/>
            <person name="Young S."/>
            <person name="Zeng Q."/>
            <person name="Koehrsen M."/>
            <person name="Alvarado L."/>
            <person name="Berlin A."/>
            <person name="Chapman S.B."/>
            <person name="Chen Z."/>
            <person name="Freedman E."/>
            <person name="Gellesch M."/>
            <person name="Goldberg J."/>
            <person name="Griggs A."/>
            <person name="Gujja S."/>
            <person name="Heilman E.R."/>
            <person name="Heiman D."/>
            <person name="Hepburn T."/>
            <person name="Howarth C."/>
            <person name="Jen D."/>
            <person name="Larson L."/>
            <person name="Mehta T."/>
            <person name="Neiman D."/>
            <person name="Pearson M."/>
            <person name="Roberts A."/>
            <person name="Saif S."/>
            <person name="Shea T."/>
            <person name="Shenoy N."/>
            <person name="Sisk P."/>
            <person name="Stolte C."/>
            <person name="Sykes S."/>
            <person name="Walk T."/>
            <person name="White J."/>
            <person name="Yandava C."/>
            <person name="Haas B."/>
            <person name="Nusbaum C."/>
            <person name="Birren B."/>
        </authorList>
    </citation>
    <scope>NUCLEOTIDE SEQUENCE</scope>
    <source>
        <strain evidence="4">R3-111a-1</strain>
    </source>
</reference>
<dbReference type="GeneID" id="20346439"/>
<feature type="signal peptide" evidence="3">
    <location>
        <begin position="1"/>
        <end position="30"/>
    </location>
</feature>
<reference evidence="4" key="3">
    <citation type="submission" date="2010-09" db="EMBL/GenBank/DDBJ databases">
        <title>Annotation of Gaeumannomyces graminis var. tritici R3-111a-1.</title>
        <authorList>
            <consortium name="The Broad Institute Genome Sequencing Platform"/>
            <person name="Ma L.-J."/>
            <person name="Dead R."/>
            <person name="Young S.K."/>
            <person name="Zeng Q."/>
            <person name="Gargeya S."/>
            <person name="Fitzgerald M."/>
            <person name="Haas B."/>
            <person name="Abouelleil A."/>
            <person name="Alvarado L."/>
            <person name="Arachchi H.M."/>
            <person name="Berlin A."/>
            <person name="Brown A."/>
            <person name="Chapman S.B."/>
            <person name="Chen Z."/>
            <person name="Dunbar C."/>
            <person name="Freedman E."/>
            <person name="Gearin G."/>
            <person name="Gellesch M."/>
            <person name="Goldberg J."/>
            <person name="Griggs A."/>
            <person name="Gujja S."/>
            <person name="Heiman D."/>
            <person name="Howarth C."/>
            <person name="Larson L."/>
            <person name="Lui A."/>
            <person name="MacDonald P.J.P."/>
            <person name="Mehta T."/>
            <person name="Montmayeur A."/>
            <person name="Murphy C."/>
            <person name="Neiman D."/>
            <person name="Pearson M."/>
            <person name="Priest M."/>
            <person name="Roberts A."/>
            <person name="Saif S."/>
            <person name="Shea T."/>
            <person name="Shenoy N."/>
            <person name="Sisk P."/>
            <person name="Stolte C."/>
            <person name="Sykes S."/>
            <person name="Yandava C."/>
            <person name="Wortman J."/>
            <person name="Nusbaum C."/>
            <person name="Birren B."/>
        </authorList>
    </citation>
    <scope>NUCLEOTIDE SEQUENCE</scope>
    <source>
        <strain evidence="4">R3-111a-1</strain>
    </source>
</reference>
<dbReference type="Proteomes" id="UP000006039">
    <property type="component" value="Unassembled WGS sequence"/>
</dbReference>
<evidence type="ECO:0000256" key="3">
    <source>
        <dbReference type="SAM" id="SignalP"/>
    </source>
</evidence>
<dbReference type="eggNOG" id="ENOG502RJUX">
    <property type="taxonomic scope" value="Eukaryota"/>
</dbReference>
<feature type="compositionally biased region" description="Low complexity" evidence="1">
    <location>
        <begin position="166"/>
        <end position="198"/>
    </location>
</feature>
<dbReference type="EMBL" id="GL385397">
    <property type="protein sequence ID" value="EJT76057.1"/>
    <property type="molecule type" value="Genomic_DNA"/>
</dbReference>
<evidence type="ECO:0000313" key="4">
    <source>
        <dbReference type="EMBL" id="EJT76057.1"/>
    </source>
</evidence>
<feature type="region of interest" description="Disordered" evidence="1">
    <location>
        <begin position="314"/>
        <end position="363"/>
    </location>
</feature>
<dbReference type="EnsemblFungi" id="EJT76057">
    <property type="protein sequence ID" value="EJT76057"/>
    <property type="gene ID" value="GGTG_05981"/>
</dbReference>
<feature type="transmembrane region" description="Helical" evidence="2">
    <location>
        <begin position="266"/>
        <end position="290"/>
    </location>
</feature>
<reference evidence="6" key="1">
    <citation type="submission" date="2010-07" db="EMBL/GenBank/DDBJ databases">
        <title>The genome sequence of Gaeumannomyces graminis var. tritici strain R3-111a-1.</title>
        <authorList>
            <consortium name="The Broad Institute Genome Sequencing Platform"/>
            <person name="Ma L.-J."/>
            <person name="Dead R."/>
            <person name="Young S."/>
            <person name="Zeng Q."/>
            <person name="Koehrsen M."/>
            <person name="Alvarado L."/>
            <person name="Berlin A."/>
            <person name="Chapman S.B."/>
            <person name="Chen Z."/>
            <person name="Freedman E."/>
            <person name="Gellesch M."/>
            <person name="Goldberg J."/>
            <person name="Griggs A."/>
            <person name="Gujja S."/>
            <person name="Heilman E.R."/>
            <person name="Heiman D."/>
            <person name="Hepburn T."/>
            <person name="Howarth C."/>
            <person name="Jen D."/>
            <person name="Larson L."/>
            <person name="Mehta T."/>
            <person name="Neiman D."/>
            <person name="Pearson M."/>
            <person name="Roberts A."/>
            <person name="Saif S."/>
            <person name="Shea T."/>
            <person name="Shenoy N."/>
            <person name="Sisk P."/>
            <person name="Stolte C."/>
            <person name="Sykes S."/>
            <person name="Walk T."/>
            <person name="White J."/>
            <person name="Yandava C."/>
            <person name="Haas B."/>
            <person name="Nusbaum C."/>
            <person name="Birren B."/>
        </authorList>
    </citation>
    <scope>NUCLEOTIDE SEQUENCE [LARGE SCALE GENOMIC DNA]</scope>
    <source>
        <strain evidence="6">R3-111a-1</strain>
    </source>
</reference>
<feature type="chain" id="PRO_5015094615" description="Extracellular membrane protein CFEM domain-containing protein" evidence="3">
    <location>
        <begin position="31"/>
        <end position="363"/>
    </location>
</feature>
<dbReference type="STRING" id="644352.J3NXH5"/>
<keyword evidence="2" id="KW-1133">Transmembrane helix</keyword>
<dbReference type="HOGENOM" id="CLU_060171_0_0_1"/>
<keyword evidence="6" id="KW-1185">Reference proteome</keyword>
<evidence type="ECO:0000256" key="2">
    <source>
        <dbReference type="SAM" id="Phobius"/>
    </source>
</evidence>